<dbReference type="EMBL" id="CAJNOQ010002655">
    <property type="protein sequence ID" value="CAF0971217.1"/>
    <property type="molecule type" value="Genomic_DNA"/>
</dbReference>
<evidence type="ECO:0000313" key="2">
    <source>
        <dbReference type="EMBL" id="CAF0971217.1"/>
    </source>
</evidence>
<evidence type="ECO:0000256" key="1">
    <source>
        <dbReference type="SAM" id="MobiDB-lite"/>
    </source>
</evidence>
<dbReference type="Proteomes" id="UP000681722">
    <property type="component" value="Unassembled WGS sequence"/>
</dbReference>
<keyword evidence="6" id="KW-1185">Reference proteome</keyword>
<reference evidence="2" key="1">
    <citation type="submission" date="2021-02" db="EMBL/GenBank/DDBJ databases">
        <authorList>
            <person name="Nowell W R."/>
        </authorList>
    </citation>
    <scope>NUCLEOTIDE SEQUENCE</scope>
</reference>
<dbReference type="Proteomes" id="UP000682733">
    <property type="component" value="Unassembled WGS sequence"/>
</dbReference>
<feature type="region of interest" description="Disordered" evidence="1">
    <location>
        <begin position="1"/>
        <end position="89"/>
    </location>
</feature>
<comment type="caution">
    <text evidence="2">The sequence shown here is derived from an EMBL/GenBank/DDBJ whole genome shotgun (WGS) entry which is preliminary data.</text>
</comment>
<dbReference type="EMBL" id="CAJNOK010028032">
    <property type="protein sequence ID" value="CAF1429346.1"/>
    <property type="molecule type" value="Genomic_DNA"/>
</dbReference>
<protein>
    <submittedName>
        <fullName evidence="2">Uncharacterized protein</fullName>
    </submittedName>
</protein>
<dbReference type="Proteomes" id="UP000677228">
    <property type="component" value="Unassembled WGS sequence"/>
</dbReference>
<accession>A0A814ELU8</accession>
<evidence type="ECO:0000313" key="6">
    <source>
        <dbReference type="Proteomes" id="UP000663829"/>
    </source>
</evidence>
<proteinExistence type="predicted"/>
<organism evidence="2 6">
    <name type="scientific">Didymodactylos carnosus</name>
    <dbReference type="NCBI Taxonomy" id="1234261"/>
    <lineage>
        <taxon>Eukaryota</taxon>
        <taxon>Metazoa</taxon>
        <taxon>Spiralia</taxon>
        <taxon>Gnathifera</taxon>
        <taxon>Rotifera</taxon>
        <taxon>Eurotatoria</taxon>
        <taxon>Bdelloidea</taxon>
        <taxon>Philodinida</taxon>
        <taxon>Philodinidae</taxon>
        <taxon>Didymodactylos</taxon>
    </lineage>
</organism>
<sequence>MSSLNAHRSSTAKKVRSGTLSSTASDQTSLMSMSSPTTSANKVKSTSDSSNSSRLEHLVRRRRTIAGRPPYLQESTHFEEVTKASTITDRTSRKTMITTAIEETNQIGEDDWVGQHCSSKK</sequence>
<feature type="compositionally biased region" description="Low complexity" evidence="1">
    <location>
        <begin position="28"/>
        <end position="39"/>
    </location>
</feature>
<dbReference type="EMBL" id="CAJOBC010002655">
    <property type="protein sequence ID" value="CAF3744247.1"/>
    <property type="molecule type" value="Genomic_DNA"/>
</dbReference>
<evidence type="ECO:0000313" key="4">
    <source>
        <dbReference type="EMBL" id="CAF3744247.1"/>
    </source>
</evidence>
<dbReference type="AlphaFoldDB" id="A0A814ELU8"/>
<dbReference type="EMBL" id="CAJOBA010049808">
    <property type="protein sequence ID" value="CAF4227653.1"/>
    <property type="molecule type" value="Genomic_DNA"/>
</dbReference>
<gene>
    <name evidence="2" type="ORF">GPM918_LOCUS12246</name>
    <name evidence="3" type="ORF">OVA965_LOCUS33977</name>
    <name evidence="4" type="ORF">SRO942_LOCUS12247</name>
    <name evidence="5" type="ORF">TMI583_LOCUS34882</name>
</gene>
<evidence type="ECO:0000313" key="5">
    <source>
        <dbReference type="EMBL" id="CAF4227653.1"/>
    </source>
</evidence>
<evidence type="ECO:0000313" key="3">
    <source>
        <dbReference type="EMBL" id="CAF1429346.1"/>
    </source>
</evidence>
<dbReference type="Proteomes" id="UP000663829">
    <property type="component" value="Unassembled WGS sequence"/>
</dbReference>
<name>A0A814ELU8_9BILA</name>
<feature type="compositionally biased region" description="Polar residues" evidence="1">
    <location>
        <begin position="18"/>
        <end position="27"/>
    </location>
</feature>